<name>A0A7Y6NIE0_9GAMM</name>
<sequence>MKNNPKKLKVDELFNAYNKRLNGCFYDSPISFLLKESPEDGKALNLKNCSNGFLYIDEVDKFSLVSNEKKAELKNLADFFKLGLAISLYIEEELNTKDFPYVAHNERGYPCAEYRGGVFEVSIRTDISPNCYEASVGAEILRFASLEDAVASFVECIKDSLKWRG</sequence>
<gene>
    <name evidence="1" type="ORF">HU668_21740</name>
</gene>
<organism evidence="1 2">
    <name type="scientific">Pantoea brenneri</name>
    <dbReference type="NCBI Taxonomy" id="472694"/>
    <lineage>
        <taxon>Bacteria</taxon>
        <taxon>Pseudomonadati</taxon>
        <taxon>Pseudomonadota</taxon>
        <taxon>Gammaproteobacteria</taxon>
        <taxon>Enterobacterales</taxon>
        <taxon>Erwiniaceae</taxon>
        <taxon>Pantoea</taxon>
    </lineage>
</organism>
<accession>A0A7Y6NIE0</accession>
<dbReference type="RefSeq" id="WP_069729756.1">
    <property type="nucleotide sequence ID" value="NZ_JABWPE010000041.1"/>
</dbReference>
<reference evidence="1 2" key="1">
    <citation type="submission" date="2020-05" db="EMBL/GenBank/DDBJ databases">
        <title>Whole Genome Sequences of Enterobacteriales Associated with the International Space Station.</title>
        <authorList>
            <person name="Bharadwaj A."/>
            <person name="Daudu R."/>
            <person name="Singh N."/>
            <person name="Wood J."/>
            <person name="Debieu M."/>
            <person name="Mason C."/>
            <person name="Wang C."/>
            <person name="Venkateswaran K."/>
        </authorList>
    </citation>
    <scope>NUCLEOTIDE SEQUENCE [LARGE SCALE GENOMIC DNA]</scope>
    <source>
        <strain evidence="1 2">IF5SW-B1</strain>
    </source>
</reference>
<dbReference type="Proteomes" id="UP000566985">
    <property type="component" value="Unassembled WGS sequence"/>
</dbReference>
<dbReference type="AlphaFoldDB" id="A0A7Y6NIE0"/>
<dbReference type="EMBL" id="JABWPM010000041">
    <property type="protein sequence ID" value="NUY99064.1"/>
    <property type="molecule type" value="Genomic_DNA"/>
</dbReference>
<comment type="caution">
    <text evidence="1">The sequence shown here is derived from an EMBL/GenBank/DDBJ whole genome shotgun (WGS) entry which is preliminary data.</text>
</comment>
<dbReference type="GeneID" id="57347809"/>
<evidence type="ECO:0000313" key="1">
    <source>
        <dbReference type="EMBL" id="NUY99064.1"/>
    </source>
</evidence>
<proteinExistence type="predicted"/>
<evidence type="ECO:0000313" key="2">
    <source>
        <dbReference type="Proteomes" id="UP000566985"/>
    </source>
</evidence>
<protein>
    <submittedName>
        <fullName evidence="1">Uncharacterized protein</fullName>
    </submittedName>
</protein>